<sequence>MRTIHGQILTLLVLLLPALAAAGTLDDYYLARLVPGYAGGGSAVTGVVAKKALNHADRSLTMVRHAAKRDWSQLEPATQKVLAKAMALPTLTGERVCVPVGGHFTIHYATSGTDAPALADLNGNNVPDWVETIAGVFEYVYSVEVTQMGYQPPPGTTYHVYLQSLASQSAYGFTDDIYSPSLPPGTSTGSYITIDKSFTDPVYGSYTPLESLRVTAAHEFHHAIQFGYNYYFDPFYAEMTSTWMEDEVYNSVNQLYNYLPSYLPNTDTIALNQAINSTDLSEYGRWIFNRYLAELDGSRTVVRAFWVQLGAMPVPSNHADIPALPVLNQVLNQNLGNNFFGFAKRVFLRNWTTHVGDVSLIPPVTVPQARTFPAHLTVQGPINALATPYTFAYYKYLPSSSDGQDLAITFPGLSSSLAVSAFKVSTAGTQEYQYNAGTQSIVVPAFTSDATVYLLVCNNGNGDMQTPVALSFPADGATTLDGSTLVNGTPLDANALAIPAQPPIPVTPVVSSGGGGGGGGCFIATAAYGSYLHPKVALLREFRDHYLLTNAPGRVFVACYYKMSPPIAHFIARHEVLRVITRLLLTPLVFAVEHGMLTLALLVGCLAAFVAQQLRLLRRRASAH</sequence>
<proteinExistence type="predicted"/>
<dbReference type="NCBIfam" id="NF045524">
    <property type="entry name" value="MXAN_6640_HExxH"/>
    <property type="match status" value="1"/>
</dbReference>
<comment type="caution">
    <text evidence="2">The sequence shown here is derived from an EMBL/GenBank/DDBJ whole genome shotgun (WGS) entry which is preliminary data.</text>
</comment>
<name>A0A6V8MM73_9BACT</name>
<protein>
    <submittedName>
        <fullName evidence="2">Uncharacterized protein</fullName>
    </submittedName>
</protein>
<organism evidence="2 3">
    <name type="scientific">Geomonas silvestris</name>
    <dbReference type="NCBI Taxonomy" id="2740184"/>
    <lineage>
        <taxon>Bacteria</taxon>
        <taxon>Pseudomonadati</taxon>
        <taxon>Thermodesulfobacteriota</taxon>
        <taxon>Desulfuromonadia</taxon>
        <taxon>Geobacterales</taxon>
        <taxon>Geobacteraceae</taxon>
        <taxon>Geomonas</taxon>
    </lineage>
</organism>
<dbReference type="RefSeq" id="WP_183355910.1">
    <property type="nucleotide sequence ID" value="NZ_BLXX01000012.1"/>
</dbReference>
<evidence type="ECO:0000313" key="3">
    <source>
        <dbReference type="Proteomes" id="UP000556026"/>
    </source>
</evidence>
<evidence type="ECO:0000256" key="1">
    <source>
        <dbReference type="SAM" id="Phobius"/>
    </source>
</evidence>
<dbReference type="AlphaFoldDB" id="A0A6V8MM73"/>
<keyword evidence="1" id="KW-1133">Transmembrane helix</keyword>
<dbReference type="InterPro" id="IPR049886">
    <property type="entry name" value="CFI_box_CTERM_dom"/>
</dbReference>
<reference evidence="3" key="1">
    <citation type="submission" date="2020-06" db="EMBL/GenBank/DDBJ databases">
        <title>Draft genomic sequence of Geomonas sp. Red330.</title>
        <authorList>
            <person name="Itoh H."/>
            <person name="Zhenxing X."/>
            <person name="Ushijima N."/>
            <person name="Masuda Y."/>
            <person name="Shiratori Y."/>
            <person name="Senoo K."/>
        </authorList>
    </citation>
    <scope>NUCLEOTIDE SEQUENCE [LARGE SCALE GENOMIC DNA]</scope>
    <source>
        <strain evidence="3">Red330</strain>
    </source>
</reference>
<dbReference type="NCBIfam" id="NF041770">
    <property type="entry name" value="CFI_box_CTERM"/>
    <property type="match status" value="1"/>
</dbReference>
<keyword evidence="1" id="KW-0472">Membrane</keyword>
<dbReference type="EMBL" id="BLXX01000012">
    <property type="protein sequence ID" value="GFO61108.1"/>
    <property type="molecule type" value="Genomic_DNA"/>
</dbReference>
<evidence type="ECO:0000313" key="2">
    <source>
        <dbReference type="EMBL" id="GFO61108.1"/>
    </source>
</evidence>
<gene>
    <name evidence="2" type="ORF">GMST_34330</name>
</gene>
<dbReference type="Proteomes" id="UP000556026">
    <property type="component" value="Unassembled WGS sequence"/>
</dbReference>
<keyword evidence="1" id="KW-0812">Transmembrane</keyword>
<keyword evidence="3" id="KW-1185">Reference proteome</keyword>
<feature type="transmembrane region" description="Helical" evidence="1">
    <location>
        <begin position="588"/>
        <end position="611"/>
    </location>
</feature>
<accession>A0A6V8MM73</accession>